<dbReference type="AlphaFoldDB" id="A0AAW8D616"/>
<evidence type="ECO:0000313" key="3">
    <source>
        <dbReference type="EMBL" id="MDP9895226.1"/>
    </source>
</evidence>
<comment type="caution">
    <text evidence="3">The sequence shown here is derived from an EMBL/GenBank/DDBJ whole genome shotgun (WGS) entry which is preliminary data.</text>
</comment>
<gene>
    <name evidence="3" type="ORF">J2W31_004351</name>
</gene>
<dbReference type="Pfam" id="PF02517">
    <property type="entry name" value="Rce1-like"/>
    <property type="match status" value="1"/>
</dbReference>
<dbReference type="InterPro" id="IPR003675">
    <property type="entry name" value="Rce1/LyrA-like_dom"/>
</dbReference>
<keyword evidence="1" id="KW-1133">Transmembrane helix</keyword>
<proteinExistence type="predicted"/>
<dbReference type="GO" id="GO:0006508">
    <property type="term" value="P:proteolysis"/>
    <property type="evidence" value="ECO:0007669"/>
    <property type="project" value="UniProtKB-KW"/>
</dbReference>
<accession>A0AAW8D616</accession>
<keyword evidence="3" id="KW-0378">Hydrolase</keyword>
<keyword evidence="3" id="KW-0645">Protease</keyword>
<feature type="transmembrane region" description="Helical" evidence="1">
    <location>
        <begin position="115"/>
        <end position="136"/>
    </location>
</feature>
<dbReference type="GO" id="GO:0004175">
    <property type="term" value="F:endopeptidase activity"/>
    <property type="evidence" value="ECO:0007669"/>
    <property type="project" value="UniProtKB-ARBA"/>
</dbReference>
<dbReference type="RefSeq" id="WP_307685983.1">
    <property type="nucleotide sequence ID" value="NZ_JAUSRD010000011.1"/>
</dbReference>
<evidence type="ECO:0000256" key="1">
    <source>
        <dbReference type="SAM" id="Phobius"/>
    </source>
</evidence>
<organism evidence="3 4">
    <name type="scientific">Variovorax boronicumulans</name>
    <dbReference type="NCBI Taxonomy" id="436515"/>
    <lineage>
        <taxon>Bacteria</taxon>
        <taxon>Pseudomonadati</taxon>
        <taxon>Pseudomonadota</taxon>
        <taxon>Betaproteobacteria</taxon>
        <taxon>Burkholderiales</taxon>
        <taxon>Comamonadaceae</taxon>
        <taxon>Variovorax</taxon>
    </lineage>
</organism>
<feature type="transmembrane region" description="Helical" evidence="1">
    <location>
        <begin position="75"/>
        <end position="95"/>
    </location>
</feature>
<dbReference type="EMBL" id="JAUSRD010000011">
    <property type="protein sequence ID" value="MDP9895226.1"/>
    <property type="molecule type" value="Genomic_DNA"/>
</dbReference>
<keyword evidence="1" id="KW-0812">Transmembrane</keyword>
<name>A0AAW8D616_9BURK</name>
<reference evidence="3" key="1">
    <citation type="submission" date="2023-07" db="EMBL/GenBank/DDBJ databases">
        <title>Sorghum-associated microbial communities from plants grown in Nebraska, USA.</title>
        <authorList>
            <person name="Schachtman D."/>
        </authorList>
    </citation>
    <scope>NUCLEOTIDE SEQUENCE</scope>
    <source>
        <strain evidence="3">DS3754</strain>
    </source>
</reference>
<dbReference type="GO" id="GO:0080120">
    <property type="term" value="P:CAAX-box protein maturation"/>
    <property type="evidence" value="ECO:0007669"/>
    <property type="project" value="UniProtKB-ARBA"/>
</dbReference>
<dbReference type="Proteomes" id="UP001242045">
    <property type="component" value="Unassembled WGS sequence"/>
</dbReference>
<feature type="transmembrane region" description="Helical" evidence="1">
    <location>
        <begin position="167"/>
        <end position="186"/>
    </location>
</feature>
<protein>
    <submittedName>
        <fullName evidence="3">Membrane protease YdiL (CAAX protease family)</fullName>
    </submittedName>
</protein>
<keyword evidence="1" id="KW-0472">Membrane</keyword>
<feature type="transmembrane region" description="Helical" evidence="1">
    <location>
        <begin position="34"/>
        <end position="54"/>
    </location>
</feature>
<sequence length="203" mass="21702">MEALGMVSLCFGWFILGSLWSVSAGFRSGAITDASLLGIVGFELVIGPIALLVLRSRGYAVADLLPSPSWIGCGVGALLYIACVLAIWIALAPFASSAPQPIDQLMATARPSLAVVFLLSVVNGLYEEVFLLGYLMKGFRHRGASFALGLSLLVRVLYHLYQGPHGALSIAVAGLVFGVFYLRTGWLWPVVFAHMLADTLPFL</sequence>
<feature type="domain" description="CAAX prenyl protease 2/Lysostaphin resistance protein A-like" evidence="2">
    <location>
        <begin position="112"/>
        <end position="199"/>
    </location>
</feature>
<evidence type="ECO:0000259" key="2">
    <source>
        <dbReference type="Pfam" id="PF02517"/>
    </source>
</evidence>
<evidence type="ECO:0000313" key="4">
    <source>
        <dbReference type="Proteomes" id="UP001242045"/>
    </source>
</evidence>